<name>A0A5B0QQ03_PUCGR</name>
<gene>
    <name evidence="2" type="ORF">PGT21_035304</name>
</gene>
<proteinExistence type="predicted"/>
<dbReference type="Proteomes" id="UP000324748">
    <property type="component" value="Unassembled WGS sequence"/>
</dbReference>
<feature type="compositionally biased region" description="Polar residues" evidence="1">
    <location>
        <begin position="1066"/>
        <end position="1084"/>
    </location>
</feature>
<dbReference type="PANTHER" id="PTHR33099:SF7">
    <property type="entry name" value="MYND-TYPE DOMAIN-CONTAINING PROTEIN"/>
    <property type="match status" value="1"/>
</dbReference>
<feature type="region of interest" description="Disordered" evidence="1">
    <location>
        <begin position="1031"/>
        <end position="1099"/>
    </location>
</feature>
<sequence>MEVSHKRYAVKLKSNLNEAVEAISFTGKFAGWEPIYTPLPAWICVDGVGDINLPLSEEQIQLLISKAHQAPDSGSETETPEDNLSVGNYIWELKPSQLEFLEPAWQGFLVGLSSLAADKLGLNEPIRLDFHGMMIYGKGAVVKPKTDATAERTRGMFGTLMICLPSAHEGGEVRVEYNGEPMVLGGSDSNRPSFACWYSDVTHEVLPVQSGYRCVLTYNLATRPDSTRPTASALDLKKVPLRNALEEWINELGIRNTTTVPSHVYDPLGYEYGKPPTSIKELNLTDSARIHLFKGLSRELPFEIFLAVLEKNDYGPITREYERKQLDSDYSGSGTDSMASFHELNEVEETTYTVRSLHTLYGETIASDFQLDLSLCLDPDPFEDVDDPSEDCYDESASHKFRRPALVVVPHKRLGDYLARCAFESKPSKYSFRSRHNEDEFDSSRNSECNSALRYLGNICPAPSLQTSMLDAMCTLYISKPREYKRLEMAHILQTALQYSHYTLFQTVAVDHRGRLTMSFFDWTKKWLISLSDADRTEKYETWIPLLIEGYPSMADRIKVIVKMSNPNSDAAQKEIALPSSGTSWRITLSFKGYRSMTDGVRSILNLPNPSSDTAVPDVMPPKSSIWVQDMIRRCISNFPETSKRPTVSDGELIASALLCLDAEWEEKSTLIISIVDRFPQVEATAFLLAFLSQLKIEAAVAEPPIAAITELYRSLSMRVFNHEKKLCKIITPAKIKWTTSYGQVVAAPPWDRFEYRDSNKSTSEAGLVVTPAALVGFASDLSEMSTDEENLLEDFIGNINAQSATFSSEDMRDIWMPFLYDLISTLGYQSVSLDQPVYQQLTVQFIKRFYDKNVGPQPEPIDVPCPEVDCTCEDCTQLNEFLRDFNQSVRRLPSLSKPRRQHMDKQLALARVSYTKALDSGAFVVTKNHTLEHEISAWKERQKDFYRQVIKGITEKYLQSLLGEEEATRIRSLAKLEELALPPHSHVVPPRPQAFPSRPPVFPPQSQGFPSPSQLFLPQYPVFPPQPQLFTPHPQPFPPRTGAFPSDHIADPSGDALRLFPCMADQSTQQESSSHSPADQSHNYHPALPPLFSDSEDE</sequence>
<dbReference type="EMBL" id="VSWC01000014">
    <property type="protein sequence ID" value="KAA1115331.1"/>
    <property type="molecule type" value="Genomic_DNA"/>
</dbReference>
<comment type="caution">
    <text evidence="2">The sequence shown here is derived from an EMBL/GenBank/DDBJ whole genome shotgun (WGS) entry which is preliminary data.</text>
</comment>
<evidence type="ECO:0000313" key="3">
    <source>
        <dbReference type="Proteomes" id="UP000324748"/>
    </source>
</evidence>
<dbReference type="PANTHER" id="PTHR33099">
    <property type="entry name" value="FE2OG DIOXYGENASE DOMAIN-CONTAINING PROTEIN"/>
    <property type="match status" value="1"/>
</dbReference>
<dbReference type="OrthoDB" id="2496295at2759"/>
<accession>A0A5B0QQ03</accession>
<reference evidence="2 3" key="1">
    <citation type="submission" date="2019-05" db="EMBL/GenBank/DDBJ databases">
        <title>Emergence of the Ug99 lineage of the wheat stem rust pathogen through somatic hybridization.</title>
        <authorList>
            <person name="Li F."/>
            <person name="Upadhyaya N.M."/>
            <person name="Sperschneider J."/>
            <person name="Matny O."/>
            <person name="Nguyen-Phuc H."/>
            <person name="Mago R."/>
            <person name="Raley C."/>
            <person name="Miller M.E."/>
            <person name="Silverstein K.A.T."/>
            <person name="Henningsen E."/>
            <person name="Hirsch C.D."/>
            <person name="Visser B."/>
            <person name="Pretorius Z.A."/>
            <person name="Steffenson B.J."/>
            <person name="Schwessinger B."/>
            <person name="Dodds P.N."/>
            <person name="Figueroa M."/>
        </authorList>
    </citation>
    <scope>NUCLEOTIDE SEQUENCE [LARGE SCALE GENOMIC DNA]</scope>
    <source>
        <strain evidence="2">21-0</strain>
    </source>
</reference>
<dbReference type="AlphaFoldDB" id="A0A5B0QQ03"/>
<organism evidence="2 3">
    <name type="scientific">Puccinia graminis f. sp. tritici</name>
    <dbReference type="NCBI Taxonomy" id="56615"/>
    <lineage>
        <taxon>Eukaryota</taxon>
        <taxon>Fungi</taxon>
        <taxon>Dikarya</taxon>
        <taxon>Basidiomycota</taxon>
        <taxon>Pucciniomycotina</taxon>
        <taxon>Pucciniomycetes</taxon>
        <taxon>Pucciniales</taxon>
        <taxon>Pucciniaceae</taxon>
        <taxon>Puccinia</taxon>
    </lineage>
</organism>
<dbReference type="Gene3D" id="2.60.120.620">
    <property type="entry name" value="q2cbj1_9rhob like domain"/>
    <property type="match status" value="1"/>
</dbReference>
<evidence type="ECO:0000313" key="2">
    <source>
        <dbReference type="EMBL" id="KAA1115331.1"/>
    </source>
</evidence>
<keyword evidence="3" id="KW-1185">Reference proteome</keyword>
<protein>
    <recommendedName>
        <fullName evidence="4">Prolyl 4-hydroxylase alpha subunit Fe(2+) 2OG dioxygenase domain-containing protein</fullName>
    </recommendedName>
</protein>
<evidence type="ECO:0000256" key="1">
    <source>
        <dbReference type="SAM" id="MobiDB-lite"/>
    </source>
</evidence>
<evidence type="ECO:0008006" key="4">
    <source>
        <dbReference type="Google" id="ProtNLM"/>
    </source>
</evidence>
<feature type="compositionally biased region" description="Pro residues" evidence="1">
    <location>
        <begin position="1031"/>
        <end position="1040"/>
    </location>
</feature>